<keyword evidence="3" id="KW-1185">Reference proteome</keyword>
<dbReference type="EMBL" id="LOCM01000006">
    <property type="protein sequence ID" value="PND48384.1"/>
    <property type="molecule type" value="Genomic_DNA"/>
</dbReference>
<comment type="caution">
    <text evidence="2">The sequence shown here is derived from an EMBL/GenBank/DDBJ whole genome shotgun (WGS) entry which is preliminary data.</text>
</comment>
<reference evidence="2 3" key="1">
    <citation type="submission" date="2015-12" db="EMBL/GenBank/DDBJ databases">
        <title>Streptococcus penaeicida sp. nov.</title>
        <authorList>
            <person name="Gomez-Gil B."/>
            <person name="Morales-Covarrubias M."/>
        </authorList>
    </citation>
    <scope>NUCLEOTIDE SEQUENCE [LARGE SCALE GENOMIC DNA]</scope>
    <source>
        <strain evidence="2 3">CAIM 1838</strain>
    </source>
</reference>
<sequence>MTTQLIGQTGLEASRIALGCMRMAALDVAQAEKTIATALEEGISFIDHADIYGGGESEIRFAQAAKNLGLNRDDYILQSKCGIQKGYFDFSKEHIISSVEGILSRLATDHLDFLVLHRPDVLVEPEEVAEAFTQLEKAGKVKHFGVSNQNRYQMELLQTYMDQKIAVNQMQLSPAHTPMFDAGLNVNMRSQAGIDRDNGVVEYCRLNKVTIQAWSPFQIDLDKGLFTGNPDYQELNETIENLANQYQVSSEAIIIAWILRHPAQMQAIVGSMNPERLKKIAQANSVNLTRTEWYDIYRSAGNILP</sequence>
<evidence type="ECO:0000313" key="3">
    <source>
        <dbReference type="Proteomes" id="UP000235963"/>
    </source>
</evidence>
<dbReference type="CDD" id="cd19092">
    <property type="entry name" value="AKR_BsYcsN_EcYdhF-like"/>
    <property type="match status" value="1"/>
</dbReference>
<gene>
    <name evidence="2" type="ORF">AT575_00875</name>
</gene>
<organism evidence="2 3">
    <name type="scientific">Streptococcus penaeicida</name>
    <dbReference type="NCBI Taxonomy" id="1765960"/>
    <lineage>
        <taxon>Bacteria</taxon>
        <taxon>Bacillati</taxon>
        <taxon>Bacillota</taxon>
        <taxon>Bacilli</taxon>
        <taxon>Lactobacillales</taxon>
        <taxon>Streptococcaceae</taxon>
        <taxon>Streptococcus</taxon>
    </lineage>
</organism>
<proteinExistence type="predicted"/>
<dbReference type="GO" id="GO:0005829">
    <property type="term" value="C:cytosol"/>
    <property type="evidence" value="ECO:0007669"/>
    <property type="project" value="TreeGrafter"/>
</dbReference>
<dbReference type="Proteomes" id="UP000235963">
    <property type="component" value="Unassembled WGS sequence"/>
</dbReference>
<dbReference type="InterPro" id="IPR023210">
    <property type="entry name" value="NADP_OxRdtase_dom"/>
</dbReference>
<accession>A0A2N8LE28</accession>
<evidence type="ECO:0000313" key="2">
    <source>
        <dbReference type="EMBL" id="PND48384.1"/>
    </source>
</evidence>
<dbReference type="RefSeq" id="WP_102776744.1">
    <property type="nucleotide sequence ID" value="NZ_CBCSGP010000001.1"/>
</dbReference>
<dbReference type="SUPFAM" id="SSF51430">
    <property type="entry name" value="NAD(P)-linked oxidoreductase"/>
    <property type="match status" value="1"/>
</dbReference>
<dbReference type="OrthoDB" id="9773828at2"/>
<dbReference type="Gene3D" id="3.20.20.100">
    <property type="entry name" value="NADP-dependent oxidoreductase domain"/>
    <property type="match status" value="1"/>
</dbReference>
<dbReference type="PANTHER" id="PTHR43364">
    <property type="entry name" value="NADH-SPECIFIC METHYLGLYOXAL REDUCTASE-RELATED"/>
    <property type="match status" value="1"/>
</dbReference>
<protein>
    <submittedName>
        <fullName evidence="2">Aldo/keto reductase</fullName>
    </submittedName>
</protein>
<dbReference type="AlphaFoldDB" id="A0A2N8LE28"/>
<dbReference type="InterPro" id="IPR050523">
    <property type="entry name" value="AKR_Detox_Biosynth"/>
</dbReference>
<evidence type="ECO:0000259" key="1">
    <source>
        <dbReference type="Pfam" id="PF00248"/>
    </source>
</evidence>
<dbReference type="PANTHER" id="PTHR43364:SF1">
    <property type="entry name" value="OXIDOREDUCTASE YDHF"/>
    <property type="match status" value="1"/>
</dbReference>
<name>A0A2N8LE28_9STRE</name>
<dbReference type="Pfam" id="PF00248">
    <property type="entry name" value="Aldo_ket_red"/>
    <property type="match status" value="1"/>
</dbReference>
<feature type="domain" description="NADP-dependent oxidoreductase" evidence="1">
    <location>
        <begin position="15"/>
        <end position="296"/>
    </location>
</feature>
<dbReference type="InterPro" id="IPR036812">
    <property type="entry name" value="NAD(P)_OxRdtase_dom_sf"/>
</dbReference>